<comment type="caution">
    <text evidence="1">The sequence shown here is derived from an EMBL/GenBank/DDBJ whole genome shotgun (WGS) entry which is preliminary data.</text>
</comment>
<proteinExistence type="predicted"/>
<dbReference type="Proteomes" id="UP000614741">
    <property type="component" value="Unassembled WGS sequence"/>
</dbReference>
<dbReference type="SUPFAM" id="SSF48498">
    <property type="entry name" value="Tetracyclin repressor-like, C-terminal domain"/>
    <property type="match status" value="1"/>
</dbReference>
<reference evidence="1 2" key="1">
    <citation type="submission" date="2021-01" db="EMBL/GenBank/DDBJ databases">
        <title>Whole genome shotgun sequence of Cellulomonas phragmiteti NBRC 110785.</title>
        <authorList>
            <person name="Komaki H."/>
            <person name="Tamura T."/>
        </authorList>
    </citation>
    <scope>NUCLEOTIDE SEQUENCE [LARGE SCALE GENOMIC DNA]</scope>
    <source>
        <strain evidence="1 2">NBRC 110785</strain>
    </source>
</reference>
<protein>
    <submittedName>
        <fullName evidence="1">TetR family transcriptional regulator</fullName>
    </submittedName>
</protein>
<keyword evidence="2" id="KW-1185">Reference proteome</keyword>
<name>A0ABQ4DN50_9CELL</name>
<sequence length="173" mass="19212">MGYEAATLGRIARRAGVSVATVKAQGPKRELLVRAFELVFVGPDEQGATKSPDLPDDPEALLGRTTGFIADAYARTVRLWEAFVVAAGTDPEVRDEYVAMTERRRAAMRGLLAQLTARGVPRPFDLEHVLDVTELLYSHEAWRRFVEERGWSRERWVTWTVASTLAVMGGALP</sequence>
<dbReference type="Gene3D" id="1.10.357.10">
    <property type="entry name" value="Tetracycline Repressor, domain 2"/>
    <property type="match status" value="1"/>
</dbReference>
<organism evidence="1 2">
    <name type="scientific">Cellulomonas phragmiteti</name>
    <dbReference type="NCBI Taxonomy" id="478780"/>
    <lineage>
        <taxon>Bacteria</taxon>
        <taxon>Bacillati</taxon>
        <taxon>Actinomycetota</taxon>
        <taxon>Actinomycetes</taxon>
        <taxon>Micrococcales</taxon>
        <taxon>Cellulomonadaceae</taxon>
        <taxon>Cellulomonas</taxon>
    </lineage>
</organism>
<evidence type="ECO:0000313" key="1">
    <source>
        <dbReference type="EMBL" id="GIG40769.1"/>
    </source>
</evidence>
<dbReference type="InterPro" id="IPR036271">
    <property type="entry name" value="Tet_transcr_reg_TetR-rel_C_sf"/>
</dbReference>
<gene>
    <name evidence="1" type="ORF">Cph01nite_25310</name>
</gene>
<evidence type="ECO:0000313" key="2">
    <source>
        <dbReference type="Proteomes" id="UP000614741"/>
    </source>
</evidence>
<accession>A0ABQ4DN50</accession>
<dbReference type="EMBL" id="BONP01000015">
    <property type="protein sequence ID" value="GIG40769.1"/>
    <property type="molecule type" value="Genomic_DNA"/>
</dbReference>